<dbReference type="PANTHER" id="PTHR14428">
    <property type="entry name" value="NUCLEOLAR COMPLEX PROTEIN 3"/>
    <property type="match status" value="1"/>
</dbReference>
<evidence type="ECO:0000256" key="3">
    <source>
        <dbReference type="ARBA" id="ARBA00023054"/>
    </source>
</evidence>
<evidence type="ECO:0000256" key="5">
    <source>
        <dbReference type="SAM" id="MobiDB-lite"/>
    </source>
</evidence>
<dbReference type="GO" id="GO:0005730">
    <property type="term" value="C:nucleolus"/>
    <property type="evidence" value="ECO:0007669"/>
    <property type="project" value="UniProtKB-SubCell"/>
</dbReference>
<feature type="region of interest" description="Disordered" evidence="5">
    <location>
        <begin position="292"/>
        <end position="311"/>
    </location>
</feature>
<feature type="compositionally biased region" description="Basic residues" evidence="5">
    <location>
        <begin position="301"/>
        <end position="311"/>
    </location>
</feature>
<accession>A0A6A7C4W0</accession>
<dbReference type="Proteomes" id="UP000799421">
    <property type="component" value="Unassembled WGS sequence"/>
</dbReference>
<sequence length="583" mass="65344">SLPGFANWDLEEKYESKRRRGEKKESRRLKVQTEGGWKDDETRVESEEGEDKEEEEVQAEEEGGEGEESREAPQEAIKQRLPPKEEIVQAKEQLARLAGRISEDPEENIAQLGQMMGMLDSTDNVSVQKLVLASLLAVFRDIIPGYRIRPVRKDELAGKVSKEVRRLKGFEQALLNGYKGYVSALDKAARVAETKSVAVGCAAGLLKSVPHFNCRNDVIALLAKQLSGRSLTPQGEKSAEAFEWLFREDIEGHASLEAVAQLTKMMKTKKFHIHEAALNTFLHLRLLSEFAHNASPSGPQKPKKKPREHLTKRERKLLKERKQVEKDFAEADAVVSHEEISKNQSQILKLIFVTYFTILKSKTPHLMGTVLEGLAKFSHLINQDFFADVLETLRELLDTTPSTREMLLCITTAFALLQGQKDTHLDLDTFITKLYSLLPTISMDPKLEESPLPPGKATAKVNFSTTSALLMRCLAAVLLPEGNFRAVPPVRLAAFTKQLLTLSLHLPARSAQAVMVLLGRVTRVHGKTLAPLWCTEERRGDGVFDPRTGKIEAANAFASTAWEGEVLRGHWDHRVREGLREVE</sequence>
<keyword evidence="3" id="KW-0175">Coiled coil</keyword>
<proteinExistence type="inferred from homology"/>
<feature type="compositionally biased region" description="Acidic residues" evidence="5">
    <location>
        <begin position="47"/>
        <end position="66"/>
    </location>
</feature>
<dbReference type="InterPro" id="IPR005612">
    <property type="entry name" value="CCAAT-binding_factor"/>
</dbReference>
<feature type="domain" description="Nucleolar complex-associated protein 3 N-terminal" evidence="7">
    <location>
        <begin position="89"/>
        <end position="181"/>
    </location>
</feature>
<evidence type="ECO:0000313" key="9">
    <source>
        <dbReference type="Proteomes" id="UP000799421"/>
    </source>
</evidence>
<reference evidence="8" key="1">
    <citation type="journal article" date="2020" name="Stud. Mycol.">
        <title>101 Dothideomycetes genomes: a test case for predicting lifestyles and emergence of pathogens.</title>
        <authorList>
            <person name="Haridas S."/>
            <person name="Albert R."/>
            <person name="Binder M."/>
            <person name="Bloem J."/>
            <person name="Labutti K."/>
            <person name="Salamov A."/>
            <person name="Andreopoulos B."/>
            <person name="Baker S."/>
            <person name="Barry K."/>
            <person name="Bills G."/>
            <person name="Bluhm B."/>
            <person name="Cannon C."/>
            <person name="Castanera R."/>
            <person name="Culley D."/>
            <person name="Daum C."/>
            <person name="Ezra D."/>
            <person name="Gonzalez J."/>
            <person name="Henrissat B."/>
            <person name="Kuo A."/>
            <person name="Liang C."/>
            <person name="Lipzen A."/>
            <person name="Lutzoni F."/>
            <person name="Magnuson J."/>
            <person name="Mondo S."/>
            <person name="Nolan M."/>
            <person name="Ohm R."/>
            <person name="Pangilinan J."/>
            <person name="Park H.-J."/>
            <person name="Ramirez L."/>
            <person name="Alfaro M."/>
            <person name="Sun H."/>
            <person name="Tritt A."/>
            <person name="Yoshinaga Y."/>
            <person name="Zwiers L.-H."/>
            <person name="Turgeon B."/>
            <person name="Goodwin S."/>
            <person name="Spatafora J."/>
            <person name="Crous P."/>
            <person name="Grigoriev I."/>
        </authorList>
    </citation>
    <scope>NUCLEOTIDE SEQUENCE</scope>
    <source>
        <strain evidence="8">CBS 480.64</strain>
    </source>
</reference>
<evidence type="ECO:0000259" key="7">
    <source>
        <dbReference type="Pfam" id="PF07540"/>
    </source>
</evidence>
<evidence type="ECO:0000259" key="6">
    <source>
        <dbReference type="Pfam" id="PF03914"/>
    </source>
</evidence>
<comment type="subcellular location">
    <subcellularLocation>
        <location evidence="1">Nucleus</location>
        <location evidence="1">Nucleolus</location>
    </subcellularLocation>
</comment>
<dbReference type="InterPro" id="IPR011501">
    <property type="entry name" value="Noc3_N"/>
</dbReference>
<dbReference type="Pfam" id="PF03914">
    <property type="entry name" value="CBF"/>
    <property type="match status" value="1"/>
</dbReference>
<dbReference type="Pfam" id="PF07540">
    <property type="entry name" value="NOC3p"/>
    <property type="match status" value="1"/>
</dbReference>
<feature type="compositionally biased region" description="Basic and acidic residues" evidence="5">
    <location>
        <begin position="36"/>
        <end position="46"/>
    </location>
</feature>
<dbReference type="GO" id="GO:0003682">
    <property type="term" value="F:chromatin binding"/>
    <property type="evidence" value="ECO:0007669"/>
    <property type="project" value="TreeGrafter"/>
</dbReference>
<evidence type="ECO:0000256" key="1">
    <source>
        <dbReference type="ARBA" id="ARBA00004604"/>
    </source>
</evidence>
<dbReference type="AlphaFoldDB" id="A0A6A7C4W0"/>
<feature type="non-terminal residue" evidence="8">
    <location>
        <position position="1"/>
    </location>
</feature>
<gene>
    <name evidence="8" type="ORF">K470DRAFT_207125</name>
</gene>
<dbReference type="PANTHER" id="PTHR14428:SF5">
    <property type="entry name" value="NUCLEOLAR COMPLEX PROTEIN 3 HOMOLOG"/>
    <property type="match status" value="1"/>
</dbReference>
<dbReference type="PIRSF" id="PIRSF028977">
    <property type="entry name" value="Nucleolar_complex_p3"/>
    <property type="match status" value="1"/>
</dbReference>
<comment type="similarity">
    <text evidence="2">Belongs to the CBF/MAK21 family.</text>
</comment>
<organism evidence="8 9">
    <name type="scientific">Piedraia hortae CBS 480.64</name>
    <dbReference type="NCBI Taxonomy" id="1314780"/>
    <lineage>
        <taxon>Eukaryota</taxon>
        <taxon>Fungi</taxon>
        <taxon>Dikarya</taxon>
        <taxon>Ascomycota</taxon>
        <taxon>Pezizomycotina</taxon>
        <taxon>Dothideomycetes</taxon>
        <taxon>Dothideomycetidae</taxon>
        <taxon>Capnodiales</taxon>
        <taxon>Piedraiaceae</taxon>
        <taxon>Piedraia</taxon>
    </lineage>
</organism>
<evidence type="ECO:0000256" key="2">
    <source>
        <dbReference type="ARBA" id="ARBA00007797"/>
    </source>
</evidence>
<dbReference type="OrthoDB" id="10263597at2759"/>
<feature type="compositionally biased region" description="Basic residues" evidence="5">
    <location>
        <begin position="16"/>
        <end position="30"/>
    </location>
</feature>
<feature type="domain" description="CCAAT-binding factor" evidence="6">
    <location>
        <begin position="407"/>
        <end position="577"/>
    </location>
</feature>
<evidence type="ECO:0000256" key="4">
    <source>
        <dbReference type="ARBA" id="ARBA00023242"/>
    </source>
</evidence>
<keyword evidence="4" id="KW-0539">Nucleus</keyword>
<evidence type="ECO:0000313" key="8">
    <source>
        <dbReference type="EMBL" id="KAF2862413.1"/>
    </source>
</evidence>
<feature type="non-terminal residue" evidence="8">
    <location>
        <position position="583"/>
    </location>
</feature>
<name>A0A6A7C4W0_9PEZI</name>
<keyword evidence="9" id="KW-1185">Reference proteome</keyword>
<protein>
    <submittedName>
        <fullName evidence="8">Nucleolar complex-associated protein 3</fullName>
    </submittedName>
</protein>
<dbReference type="GO" id="GO:0006270">
    <property type="term" value="P:DNA replication initiation"/>
    <property type="evidence" value="ECO:0007669"/>
    <property type="project" value="TreeGrafter"/>
</dbReference>
<feature type="region of interest" description="Disordered" evidence="5">
    <location>
        <begin position="14"/>
        <end position="85"/>
    </location>
</feature>
<dbReference type="InterPro" id="IPR016903">
    <property type="entry name" value="Nucleolar_cplx-assoc_3"/>
</dbReference>
<dbReference type="EMBL" id="MU005966">
    <property type="protein sequence ID" value="KAF2862413.1"/>
    <property type="molecule type" value="Genomic_DNA"/>
</dbReference>